<feature type="compositionally biased region" description="Polar residues" evidence="1">
    <location>
        <begin position="699"/>
        <end position="708"/>
    </location>
</feature>
<feature type="compositionally biased region" description="Pro residues" evidence="1">
    <location>
        <begin position="481"/>
        <end position="508"/>
    </location>
</feature>
<feature type="compositionally biased region" description="Pro residues" evidence="1">
    <location>
        <begin position="711"/>
        <end position="727"/>
    </location>
</feature>
<dbReference type="AlphaFoldDB" id="A0AA40K4N9"/>
<feature type="compositionally biased region" description="Basic residues" evidence="1">
    <location>
        <begin position="528"/>
        <end position="538"/>
    </location>
</feature>
<feature type="compositionally biased region" description="Basic and acidic residues" evidence="1">
    <location>
        <begin position="55"/>
        <end position="64"/>
    </location>
</feature>
<protein>
    <submittedName>
        <fullName evidence="2">Uncharacterized protein</fullName>
    </submittedName>
</protein>
<sequence>MFSRPSFSIRRLIPQRKPDSPEAKAGLHPPGDQEKEPRSRTWPVGNRKGPIPSIDLRRSEDSHRIIVLPPLPDTPNSWTGSYHDFCNDTSFTSPRCSPTPPSSSRNFSPQRSPNQTPQTSPQRTPPKSPLLTPRQHDGSPRSRSSSLASAEPSQFPLPISSSSSLPPQHQEDGWPLPSLVSPRDLLGYMDDGVRTQWLSDDESQSQRGIQENAQRTAHGADDAFRRKESRPGVNRLSTLGFAPSSDTSTRSAAAKRASLARRTSQRISQSSSKSGRSAATKVPLKTPFSAAPKRLSSVARTKKQRQKKTRRRPRVGVAGPKWTFTEGAKDLFAIRIFNRVEADEMLPESVLREIRMSRATQARLAKKTGGIDTDSDASPIELDRLLFNEAPSPTILLAEHHLPPNTEDDDTTPRPSPTLRSRAEQQNPILAAEDIEDRETMKFKAFFRGQGQHREVQAPSQPPPLPPKNPHRRPLIRQSPPLRPPPPLRQSPPLRPPPLLFRPSPPLFTIPEMAPDDSKPFLPPLPQRPRRPPPRARRPSTTAHPIYEAADAARLKKLNELYIILPSTPLVPRLAFRGDAGPVAHAPIFLARADVFRTKLAQAAGGEGDAIDKAELAEYQTAILGGSGDFLDEVVDYTRPSEADEAEREDAVRWFAGFGFAGPGALVGEGDVKVARALQGQAGVPRGFVKCDPARRASVQQCRTSSEGTLPPLPPPPHYSSRPPPWPVSSREMQEVGGAMGFRDYYLQQRRQQQQWEVQLRVNPATATTSPAAAGGSSSLWRTSAASLPQSPMLDIVVGQDAGGNEYVVPPMGFNLGHDLGDFLKWEAAGYYGSSLA</sequence>
<feature type="compositionally biased region" description="Low complexity" evidence="1">
    <location>
        <begin position="89"/>
        <end position="122"/>
    </location>
</feature>
<feature type="compositionally biased region" description="Basic and acidic residues" evidence="1">
    <location>
        <begin position="218"/>
        <end position="230"/>
    </location>
</feature>
<keyword evidence="3" id="KW-1185">Reference proteome</keyword>
<reference evidence="2" key="1">
    <citation type="submission" date="2023-06" db="EMBL/GenBank/DDBJ databases">
        <title>Genome-scale phylogeny and comparative genomics of the fungal order Sordariales.</title>
        <authorList>
            <consortium name="Lawrence Berkeley National Laboratory"/>
            <person name="Hensen N."/>
            <person name="Bonometti L."/>
            <person name="Westerberg I."/>
            <person name="Brannstrom I.O."/>
            <person name="Guillou S."/>
            <person name="Cros-Aarteil S."/>
            <person name="Calhoun S."/>
            <person name="Haridas S."/>
            <person name="Kuo A."/>
            <person name="Mondo S."/>
            <person name="Pangilinan J."/>
            <person name="Riley R."/>
            <person name="LaButti K."/>
            <person name="Andreopoulos B."/>
            <person name="Lipzen A."/>
            <person name="Chen C."/>
            <person name="Yanf M."/>
            <person name="Daum C."/>
            <person name="Ng V."/>
            <person name="Clum A."/>
            <person name="Steindorff A."/>
            <person name="Ohm R."/>
            <person name="Martin F."/>
            <person name="Silar P."/>
            <person name="Natvig D."/>
            <person name="Lalanne C."/>
            <person name="Gautier V."/>
            <person name="Ament-velasquez S.L."/>
            <person name="Kruys A."/>
            <person name="Hutchinson M.I."/>
            <person name="Powell A.J."/>
            <person name="Barry K."/>
            <person name="Miller A.N."/>
            <person name="Grigoriev I.V."/>
            <person name="Debuchy R."/>
            <person name="Gladieux P."/>
            <person name="Thoren M.H."/>
            <person name="Johannesson H."/>
        </authorList>
    </citation>
    <scope>NUCLEOTIDE SEQUENCE</scope>
    <source>
        <strain evidence="2">SMH3187-1</strain>
    </source>
</reference>
<gene>
    <name evidence="2" type="ORF">B0T18DRAFT_390364</name>
</gene>
<evidence type="ECO:0000313" key="3">
    <source>
        <dbReference type="Proteomes" id="UP001172155"/>
    </source>
</evidence>
<feature type="region of interest" description="Disordered" evidence="1">
    <location>
        <begin position="400"/>
        <end position="544"/>
    </location>
</feature>
<feature type="region of interest" description="Disordered" evidence="1">
    <location>
        <begin position="1"/>
        <end position="182"/>
    </location>
</feature>
<comment type="caution">
    <text evidence="2">The sequence shown here is derived from an EMBL/GenBank/DDBJ whole genome shotgun (WGS) entry which is preliminary data.</text>
</comment>
<feature type="compositionally biased region" description="Low complexity" evidence="1">
    <location>
        <begin position="141"/>
        <end position="168"/>
    </location>
</feature>
<dbReference type="Proteomes" id="UP001172155">
    <property type="component" value="Unassembled WGS sequence"/>
</dbReference>
<evidence type="ECO:0000256" key="1">
    <source>
        <dbReference type="SAM" id="MobiDB-lite"/>
    </source>
</evidence>
<feature type="region of interest" description="Disordered" evidence="1">
    <location>
        <begin position="196"/>
        <end position="317"/>
    </location>
</feature>
<feature type="region of interest" description="Disordered" evidence="1">
    <location>
        <begin position="699"/>
        <end position="727"/>
    </location>
</feature>
<evidence type="ECO:0000313" key="2">
    <source>
        <dbReference type="EMBL" id="KAK0745800.1"/>
    </source>
</evidence>
<feature type="compositionally biased region" description="Basic residues" evidence="1">
    <location>
        <begin position="300"/>
        <end position="314"/>
    </location>
</feature>
<dbReference type="EMBL" id="JAUKUD010000004">
    <property type="protein sequence ID" value="KAK0745800.1"/>
    <property type="molecule type" value="Genomic_DNA"/>
</dbReference>
<organism evidence="2 3">
    <name type="scientific">Schizothecium vesticola</name>
    <dbReference type="NCBI Taxonomy" id="314040"/>
    <lineage>
        <taxon>Eukaryota</taxon>
        <taxon>Fungi</taxon>
        <taxon>Dikarya</taxon>
        <taxon>Ascomycota</taxon>
        <taxon>Pezizomycotina</taxon>
        <taxon>Sordariomycetes</taxon>
        <taxon>Sordariomycetidae</taxon>
        <taxon>Sordariales</taxon>
        <taxon>Schizotheciaceae</taxon>
        <taxon>Schizothecium</taxon>
    </lineage>
</organism>
<feature type="compositionally biased region" description="Polar residues" evidence="1">
    <location>
        <begin position="205"/>
        <end position="215"/>
    </location>
</feature>
<proteinExistence type="predicted"/>
<accession>A0AA40K4N9</accession>
<name>A0AA40K4N9_9PEZI</name>
<feature type="compositionally biased region" description="Low complexity" evidence="1">
    <location>
        <begin position="242"/>
        <end position="281"/>
    </location>
</feature>